<evidence type="ECO:0000256" key="2">
    <source>
        <dbReference type="ARBA" id="ARBA00023315"/>
    </source>
</evidence>
<evidence type="ECO:0000256" key="1">
    <source>
        <dbReference type="ARBA" id="ARBA00022679"/>
    </source>
</evidence>
<dbReference type="Proteomes" id="UP001152592">
    <property type="component" value="Unassembled WGS sequence"/>
</dbReference>
<sequence length="525" mass="58130">MRKLCIIQMINKSNGSRSQDVFQTSSLSPTLKFASSSHLRLPLLPSAMTEDSIFNGFELTPADYTFPMFYSAGSLSLRLEAPETGVPVLQGGIERLISHHPFLAGVVLPSVENPGTFRVARASENLPPAVPMCTVKLLPDLQIPSSKIAAARKDEAAYDRNHLLTVVPVHVAESFAEPPVIRFQINVLGNGLILGIFFNHTVIDGTGFGILIQSLAICCREHNTPSAVTPLPSDPSYEESSRAILATIGRDIKATKPKCAHPEPTMATEEKTTNNEATHDMFLLDYDFHLSAAKIEQILEWTRDQTANGHPVPHVSADDIVTAVLWQCLGQFRGHTVEGSPICVLQRVLNARRRIQPPLSTNYLGNCFIFLDYPKPKSEMRHPEGRGKFAEDSFIKQIGSIACFLRSDLNTIDDQFAREYFSKYMTSGGWPGTSAHTADVVVSSVRRLPIHEQSFGDVLGQVADFEILPYMNPEGVCTIKPHRDANFWEVLVTLKREEMSLLRSDPMFGWLVEKEAPTCIFEPAS</sequence>
<organism evidence="3 4">
    <name type="scientific">Penicillium salamii</name>
    <dbReference type="NCBI Taxonomy" id="1612424"/>
    <lineage>
        <taxon>Eukaryota</taxon>
        <taxon>Fungi</taxon>
        <taxon>Dikarya</taxon>
        <taxon>Ascomycota</taxon>
        <taxon>Pezizomycotina</taxon>
        <taxon>Eurotiomycetes</taxon>
        <taxon>Eurotiomycetidae</taxon>
        <taxon>Eurotiales</taxon>
        <taxon>Aspergillaceae</taxon>
        <taxon>Penicillium</taxon>
    </lineage>
</organism>
<name>A0A9W4NVW2_9EURO</name>
<evidence type="ECO:0000313" key="3">
    <source>
        <dbReference type="EMBL" id="CAG8413363.1"/>
    </source>
</evidence>
<dbReference type="AlphaFoldDB" id="A0A9W4NVW2"/>
<dbReference type="PANTHER" id="PTHR31896">
    <property type="entry name" value="FAMILY REGULATORY PROTEIN, PUTATIVE (AFU_ORTHOLOGUE AFUA_3G14730)-RELATED"/>
    <property type="match status" value="1"/>
</dbReference>
<protein>
    <submittedName>
        <fullName evidence="3">Uncharacterized protein</fullName>
    </submittedName>
</protein>
<dbReference type="GO" id="GO:0016746">
    <property type="term" value="F:acyltransferase activity"/>
    <property type="evidence" value="ECO:0007669"/>
    <property type="project" value="UniProtKB-KW"/>
</dbReference>
<accession>A0A9W4NVW2</accession>
<dbReference type="OrthoDB" id="435881at2759"/>
<dbReference type="InterPro" id="IPR051283">
    <property type="entry name" value="Sec_Metabolite_Acyltrans"/>
</dbReference>
<dbReference type="Pfam" id="PF02458">
    <property type="entry name" value="Transferase"/>
    <property type="match status" value="1"/>
</dbReference>
<keyword evidence="1" id="KW-0808">Transferase</keyword>
<reference evidence="3" key="1">
    <citation type="submission" date="2021-07" db="EMBL/GenBank/DDBJ databases">
        <authorList>
            <person name="Branca A.L. A."/>
        </authorList>
    </citation>
    <scope>NUCLEOTIDE SEQUENCE</scope>
</reference>
<evidence type="ECO:0000313" key="4">
    <source>
        <dbReference type="Proteomes" id="UP001152592"/>
    </source>
</evidence>
<dbReference type="Gene3D" id="3.30.559.10">
    <property type="entry name" value="Chloramphenicol acetyltransferase-like domain"/>
    <property type="match status" value="2"/>
</dbReference>
<proteinExistence type="predicted"/>
<dbReference type="InterPro" id="IPR023213">
    <property type="entry name" value="CAT-like_dom_sf"/>
</dbReference>
<dbReference type="PANTHER" id="PTHR31896:SF64">
    <property type="entry name" value="TRICHOTHECENE 3-O-ACETYLTRANSFERASE"/>
    <property type="match status" value="1"/>
</dbReference>
<dbReference type="EMBL" id="CAJVPD010000271">
    <property type="protein sequence ID" value="CAG8413363.1"/>
    <property type="molecule type" value="Genomic_DNA"/>
</dbReference>
<comment type="caution">
    <text evidence="3">The sequence shown here is derived from an EMBL/GenBank/DDBJ whole genome shotgun (WGS) entry which is preliminary data.</text>
</comment>
<gene>
    <name evidence="3" type="ORF">PSALAMII_LOCUS8933</name>
</gene>
<dbReference type="SUPFAM" id="SSF52777">
    <property type="entry name" value="CoA-dependent acyltransferases"/>
    <property type="match status" value="1"/>
</dbReference>
<keyword evidence="2" id="KW-0012">Acyltransferase</keyword>